<evidence type="ECO:0000256" key="6">
    <source>
        <dbReference type="ARBA" id="ARBA00023136"/>
    </source>
</evidence>
<feature type="transmembrane region" description="Helical" evidence="7">
    <location>
        <begin position="86"/>
        <end position="109"/>
    </location>
</feature>
<evidence type="ECO:0000256" key="4">
    <source>
        <dbReference type="ARBA" id="ARBA00022692"/>
    </source>
</evidence>
<proteinExistence type="predicted"/>
<dbReference type="CDD" id="cd06261">
    <property type="entry name" value="TM_PBP2"/>
    <property type="match status" value="1"/>
</dbReference>
<accession>A0A6J7VRL6</accession>
<dbReference type="InterPro" id="IPR000515">
    <property type="entry name" value="MetI-like"/>
</dbReference>
<feature type="transmembrane region" description="Helical" evidence="7">
    <location>
        <begin position="195"/>
        <end position="216"/>
    </location>
</feature>
<dbReference type="SUPFAM" id="SSF161098">
    <property type="entry name" value="MetI-like"/>
    <property type="match status" value="1"/>
</dbReference>
<keyword evidence="3" id="KW-1003">Cell membrane</keyword>
<dbReference type="Gene3D" id="1.10.3720.10">
    <property type="entry name" value="MetI-like"/>
    <property type="match status" value="1"/>
</dbReference>
<sequence>MRNKEEKAKGALHYYLQSTSGVVGAVLVLLMIVVAICSIFGFTPYDPVEQHIENILQGPSSQYWFGTDEFGRDVFSRTLEGMRRSLTVSITAVSLAATLGVSFGILAGYVGKWFDQLVTRVSDVFFAFPAILLALAIVASLGNDWYDTALAIGVVYTPIFIRVARGPVLTVKEMDYIKISRVLGFSSFRILRKHIFPNVFAPIVVQVALSLSWAILTESGLSFLGLGTQPPTPSLGLMVSEAQPLAAFAWWTLVFPSLFITIVVVGLNLVGDGLRDALDPARRSS</sequence>
<keyword evidence="6 7" id="KW-0472">Membrane</keyword>
<evidence type="ECO:0000256" key="7">
    <source>
        <dbReference type="SAM" id="Phobius"/>
    </source>
</evidence>
<protein>
    <submittedName>
        <fullName evidence="9">Unannotated protein</fullName>
    </submittedName>
</protein>
<dbReference type="InterPro" id="IPR050366">
    <property type="entry name" value="BP-dependent_transpt_permease"/>
</dbReference>
<dbReference type="Pfam" id="PF00528">
    <property type="entry name" value="BPD_transp_1"/>
    <property type="match status" value="1"/>
</dbReference>
<dbReference type="GO" id="GO:0055085">
    <property type="term" value="P:transmembrane transport"/>
    <property type="evidence" value="ECO:0007669"/>
    <property type="project" value="InterPro"/>
</dbReference>
<dbReference type="PANTHER" id="PTHR43386:SF25">
    <property type="entry name" value="PEPTIDE ABC TRANSPORTER PERMEASE PROTEIN"/>
    <property type="match status" value="1"/>
</dbReference>
<dbReference type="PANTHER" id="PTHR43386">
    <property type="entry name" value="OLIGOPEPTIDE TRANSPORT SYSTEM PERMEASE PROTEIN APPC"/>
    <property type="match status" value="1"/>
</dbReference>
<evidence type="ECO:0000313" key="9">
    <source>
        <dbReference type="EMBL" id="CAB5107479.1"/>
    </source>
</evidence>
<dbReference type="AlphaFoldDB" id="A0A6J7VRL6"/>
<evidence type="ECO:0000256" key="1">
    <source>
        <dbReference type="ARBA" id="ARBA00004651"/>
    </source>
</evidence>
<evidence type="ECO:0000256" key="5">
    <source>
        <dbReference type="ARBA" id="ARBA00022989"/>
    </source>
</evidence>
<feature type="transmembrane region" description="Helical" evidence="7">
    <location>
        <begin position="145"/>
        <end position="164"/>
    </location>
</feature>
<dbReference type="GO" id="GO:0005886">
    <property type="term" value="C:plasma membrane"/>
    <property type="evidence" value="ECO:0007669"/>
    <property type="project" value="UniProtKB-SubCell"/>
</dbReference>
<dbReference type="PROSITE" id="PS50928">
    <property type="entry name" value="ABC_TM1"/>
    <property type="match status" value="1"/>
</dbReference>
<reference evidence="9" key="1">
    <citation type="submission" date="2020-05" db="EMBL/GenBank/DDBJ databases">
        <authorList>
            <person name="Chiriac C."/>
            <person name="Salcher M."/>
            <person name="Ghai R."/>
            <person name="Kavagutti S V."/>
        </authorList>
    </citation>
    <scope>NUCLEOTIDE SEQUENCE</scope>
</reference>
<name>A0A6J7VRL6_9ZZZZ</name>
<gene>
    <name evidence="9" type="ORF">UFOPK4410_00337</name>
</gene>
<dbReference type="InterPro" id="IPR035906">
    <property type="entry name" value="MetI-like_sf"/>
</dbReference>
<comment type="subcellular location">
    <subcellularLocation>
        <location evidence="1">Cell membrane</location>
        <topology evidence="1">Multi-pass membrane protein</topology>
    </subcellularLocation>
</comment>
<evidence type="ECO:0000256" key="2">
    <source>
        <dbReference type="ARBA" id="ARBA00022448"/>
    </source>
</evidence>
<feature type="transmembrane region" description="Helical" evidence="7">
    <location>
        <begin position="21"/>
        <end position="42"/>
    </location>
</feature>
<keyword evidence="5 7" id="KW-1133">Transmembrane helix</keyword>
<evidence type="ECO:0000256" key="3">
    <source>
        <dbReference type="ARBA" id="ARBA00022475"/>
    </source>
</evidence>
<feature type="transmembrane region" description="Helical" evidence="7">
    <location>
        <begin position="248"/>
        <end position="270"/>
    </location>
</feature>
<feature type="transmembrane region" description="Helical" evidence="7">
    <location>
        <begin position="121"/>
        <end position="139"/>
    </location>
</feature>
<evidence type="ECO:0000259" key="8">
    <source>
        <dbReference type="PROSITE" id="PS50928"/>
    </source>
</evidence>
<keyword evidence="4 7" id="KW-0812">Transmembrane</keyword>
<feature type="domain" description="ABC transmembrane type-1" evidence="8">
    <location>
        <begin position="82"/>
        <end position="271"/>
    </location>
</feature>
<keyword evidence="2" id="KW-0813">Transport</keyword>
<organism evidence="9">
    <name type="scientific">freshwater metagenome</name>
    <dbReference type="NCBI Taxonomy" id="449393"/>
    <lineage>
        <taxon>unclassified sequences</taxon>
        <taxon>metagenomes</taxon>
        <taxon>ecological metagenomes</taxon>
    </lineage>
</organism>
<dbReference type="EMBL" id="CAFBRV010000018">
    <property type="protein sequence ID" value="CAB5107479.1"/>
    <property type="molecule type" value="Genomic_DNA"/>
</dbReference>